<comment type="function">
    <text evidence="11">Catalyses the transfer of galactose onto proteins or lipids.</text>
</comment>
<evidence type="ECO:0000256" key="3">
    <source>
        <dbReference type="ARBA" id="ARBA00005735"/>
    </source>
</evidence>
<dbReference type="GO" id="GO:0008378">
    <property type="term" value="F:galactosyltransferase activity"/>
    <property type="evidence" value="ECO:0007669"/>
    <property type="project" value="TreeGrafter"/>
</dbReference>
<keyword evidence="15" id="KW-1185">Reference proteome</keyword>
<evidence type="ECO:0000256" key="8">
    <source>
        <dbReference type="ARBA" id="ARBA00022989"/>
    </source>
</evidence>
<dbReference type="EMBL" id="JTDE01000213">
    <property type="protein sequence ID" value="KAF7261955.1"/>
    <property type="molecule type" value="Genomic_DNA"/>
</dbReference>
<evidence type="ECO:0000259" key="13">
    <source>
        <dbReference type="Pfam" id="PF13733"/>
    </source>
</evidence>
<name>A0A8S9Z3C7_9TREM</name>
<dbReference type="PANTHER" id="PTHR19300">
    <property type="entry name" value="BETA-1,4-GALACTOSYLTRANSFERASE"/>
    <property type="match status" value="1"/>
</dbReference>
<evidence type="ECO:0000256" key="1">
    <source>
        <dbReference type="ARBA" id="ARBA00004606"/>
    </source>
</evidence>
<accession>A0A8S9Z3C7</accession>
<evidence type="ECO:0000313" key="14">
    <source>
        <dbReference type="EMBL" id="KAF7261955.1"/>
    </source>
</evidence>
<sequence>MTLIKLLSTNIAVPEGMVFTLQRRNMSWLQSPRRVRQAIFPVLLFTIVALIIVRTKNPLRSNAIFNVETSVKLDLNQILSQELLQLLKQDVPPVEDVGESIMDDWFEKEEEFCDSVKSNKSSPFSRPECLAACVNRGSLLSAPQNQRRNLIVIPYRDRRTHLEQVLPRIQQLLTKQNICYLIVIAEQFGAAPFNKGKIMNAAFVQSLNWFPFHCVTFHDVDLIPLSDEVPYSCSQFPRHTSVQINKFNNRLPYVKLIGGILTIPVKLFLRVNGFSNLYWGWGAEDDDMYERLMANKIPVTRSDPTVSKFRMLPHNPSPASSADFRSRILAFSKARHRLDGLNSLNFSIIQSSFVKQLRNKTLTMWPETDGYNKGMTRVHHIQIDLGDAPSWLKSNAYSADYHTTV</sequence>
<proteinExistence type="inferred from homology"/>
<keyword evidence="4 11" id="KW-0328">Glycosyltransferase</keyword>
<dbReference type="InterPro" id="IPR027995">
    <property type="entry name" value="Galactosyl_T_N"/>
</dbReference>
<dbReference type="GO" id="GO:0005975">
    <property type="term" value="P:carbohydrate metabolic process"/>
    <property type="evidence" value="ECO:0007669"/>
    <property type="project" value="InterPro"/>
</dbReference>
<keyword evidence="7 11" id="KW-0735">Signal-anchor</keyword>
<keyword evidence="10 11" id="KW-0325">Glycoprotein</keyword>
<feature type="domain" description="Galactosyltransferase C-terminal" evidence="12">
    <location>
        <begin position="238"/>
        <end position="314"/>
    </location>
</feature>
<dbReference type="GO" id="GO:0016020">
    <property type="term" value="C:membrane"/>
    <property type="evidence" value="ECO:0007669"/>
    <property type="project" value="UniProtKB-SubCell"/>
</dbReference>
<dbReference type="EC" id="2.4.1.-" evidence="11"/>
<dbReference type="AlphaFoldDB" id="A0A8S9Z3C7"/>
<dbReference type="PRINTS" id="PR02050">
    <property type="entry name" value="B14GALTRFASE"/>
</dbReference>
<keyword evidence="9 11" id="KW-0472">Membrane</keyword>
<gene>
    <name evidence="14" type="ORF">EG68_00952</name>
</gene>
<dbReference type="InterPro" id="IPR029044">
    <property type="entry name" value="Nucleotide-diphossugar_trans"/>
</dbReference>
<dbReference type="PANTHER" id="PTHR19300:SF57">
    <property type="entry name" value="BETA-1,4-N-ACETYLGALACTOSAMINYLTRANSFERASE"/>
    <property type="match status" value="1"/>
</dbReference>
<dbReference type="Proteomes" id="UP000822476">
    <property type="component" value="Unassembled WGS sequence"/>
</dbReference>
<evidence type="ECO:0000259" key="12">
    <source>
        <dbReference type="Pfam" id="PF02709"/>
    </source>
</evidence>
<keyword evidence="6 11" id="KW-0812">Transmembrane</keyword>
<evidence type="ECO:0000256" key="2">
    <source>
        <dbReference type="ARBA" id="ARBA00004922"/>
    </source>
</evidence>
<dbReference type="InterPro" id="IPR003859">
    <property type="entry name" value="Galactosyl_T"/>
</dbReference>
<evidence type="ECO:0000256" key="4">
    <source>
        <dbReference type="ARBA" id="ARBA00022676"/>
    </source>
</evidence>
<dbReference type="SUPFAM" id="SSF53448">
    <property type="entry name" value="Nucleotide-diphospho-sugar transferases"/>
    <property type="match status" value="1"/>
</dbReference>
<evidence type="ECO:0000256" key="7">
    <source>
        <dbReference type="ARBA" id="ARBA00022968"/>
    </source>
</evidence>
<dbReference type="GO" id="GO:0006688">
    <property type="term" value="P:glycosphingolipid biosynthetic process"/>
    <property type="evidence" value="ECO:0007669"/>
    <property type="project" value="TreeGrafter"/>
</dbReference>
<keyword evidence="5 11" id="KW-0808">Transferase</keyword>
<keyword evidence="8 11" id="KW-1133">Transmembrane helix</keyword>
<evidence type="ECO:0000256" key="6">
    <source>
        <dbReference type="ARBA" id="ARBA00022692"/>
    </source>
</evidence>
<dbReference type="OrthoDB" id="10016069at2759"/>
<protein>
    <recommendedName>
        <fullName evidence="11">Beta-1,4-galactosyltransferase</fullName>
        <ecNumber evidence="11">2.4.1.-</ecNumber>
    </recommendedName>
</protein>
<comment type="similarity">
    <text evidence="3 11">Belongs to the glycosyltransferase 7 family.</text>
</comment>
<feature type="domain" description="Galactosyltransferase N-terminal" evidence="13">
    <location>
        <begin position="146"/>
        <end position="234"/>
    </location>
</feature>
<evidence type="ECO:0000256" key="11">
    <source>
        <dbReference type="RuleBase" id="RU368121"/>
    </source>
</evidence>
<dbReference type="InterPro" id="IPR027791">
    <property type="entry name" value="Galactosyl_T_C"/>
</dbReference>
<comment type="subcellular location">
    <subcellularLocation>
        <location evidence="1">Membrane</location>
        <topology evidence="1">Single-pass type II membrane protein</topology>
    </subcellularLocation>
</comment>
<dbReference type="Pfam" id="PF13733">
    <property type="entry name" value="Glyco_transf_7N"/>
    <property type="match status" value="1"/>
</dbReference>
<evidence type="ECO:0000313" key="15">
    <source>
        <dbReference type="Proteomes" id="UP000822476"/>
    </source>
</evidence>
<evidence type="ECO:0000256" key="9">
    <source>
        <dbReference type="ARBA" id="ARBA00023136"/>
    </source>
</evidence>
<comment type="pathway">
    <text evidence="2 11">Protein modification; protein glycosylation.</text>
</comment>
<evidence type="ECO:0000256" key="5">
    <source>
        <dbReference type="ARBA" id="ARBA00022679"/>
    </source>
</evidence>
<dbReference type="GO" id="GO:0005794">
    <property type="term" value="C:Golgi apparatus"/>
    <property type="evidence" value="ECO:0007669"/>
    <property type="project" value="TreeGrafter"/>
</dbReference>
<evidence type="ECO:0000256" key="10">
    <source>
        <dbReference type="ARBA" id="ARBA00023180"/>
    </source>
</evidence>
<dbReference type="Pfam" id="PF02709">
    <property type="entry name" value="Glyco_transf_7C"/>
    <property type="match status" value="1"/>
</dbReference>
<dbReference type="GO" id="GO:0033842">
    <property type="term" value="F:N-acetyl-beta-glucosaminyl-derivative 4-beta-N-acetylgalactosaminyltransferase activity"/>
    <property type="evidence" value="ECO:0007669"/>
    <property type="project" value="TreeGrafter"/>
</dbReference>
<feature type="transmembrane region" description="Helical" evidence="11">
    <location>
        <begin position="35"/>
        <end position="53"/>
    </location>
</feature>
<organism evidence="14 15">
    <name type="scientific">Paragonimus skrjabini miyazakii</name>
    <dbReference type="NCBI Taxonomy" id="59628"/>
    <lineage>
        <taxon>Eukaryota</taxon>
        <taxon>Metazoa</taxon>
        <taxon>Spiralia</taxon>
        <taxon>Lophotrochozoa</taxon>
        <taxon>Platyhelminthes</taxon>
        <taxon>Trematoda</taxon>
        <taxon>Digenea</taxon>
        <taxon>Plagiorchiida</taxon>
        <taxon>Troglotremata</taxon>
        <taxon>Troglotrematidae</taxon>
        <taxon>Paragonimus</taxon>
    </lineage>
</organism>
<reference evidence="14" key="1">
    <citation type="submission" date="2019-07" db="EMBL/GenBank/DDBJ databases">
        <title>Annotation for the trematode Paragonimus miyazaki's.</title>
        <authorList>
            <person name="Choi Y.-J."/>
        </authorList>
    </citation>
    <scope>NUCLEOTIDE SEQUENCE</scope>
    <source>
        <strain evidence="14">Japan</strain>
    </source>
</reference>
<dbReference type="Gene3D" id="3.90.550.10">
    <property type="entry name" value="Spore Coat Polysaccharide Biosynthesis Protein SpsA, Chain A"/>
    <property type="match status" value="1"/>
</dbReference>
<comment type="caution">
    <text evidence="14">The sequence shown here is derived from an EMBL/GenBank/DDBJ whole genome shotgun (WGS) entry which is preliminary data.</text>
</comment>